<dbReference type="RefSeq" id="WP_246947091.1">
    <property type="nucleotide sequence ID" value="NZ_JALKII010000001.1"/>
</dbReference>
<keyword evidence="2" id="KW-0472">Membrane</keyword>
<evidence type="ECO:0000256" key="1">
    <source>
        <dbReference type="SAM" id="MobiDB-lite"/>
    </source>
</evidence>
<feature type="region of interest" description="Disordered" evidence="1">
    <location>
        <begin position="444"/>
        <end position="484"/>
    </location>
</feature>
<protein>
    <recommendedName>
        <fullName evidence="5">MFS transporter</fullName>
    </recommendedName>
</protein>
<name>A0ABT0E2V8_9GAMM</name>
<reference evidence="3" key="1">
    <citation type="submission" date="2022-04" db="EMBL/GenBank/DDBJ databases">
        <title>Alcanivorax sp. CY1518 draft genome sequence.</title>
        <authorList>
            <person name="Zhao G."/>
            <person name="An M."/>
        </authorList>
    </citation>
    <scope>NUCLEOTIDE SEQUENCE</scope>
    <source>
        <strain evidence="3">CY1518</strain>
    </source>
</reference>
<feature type="transmembrane region" description="Helical" evidence="2">
    <location>
        <begin position="52"/>
        <end position="74"/>
    </location>
</feature>
<evidence type="ECO:0000313" key="3">
    <source>
        <dbReference type="EMBL" id="MCK0536150.1"/>
    </source>
</evidence>
<proteinExistence type="predicted"/>
<keyword evidence="4" id="KW-1185">Reference proteome</keyword>
<evidence type="ECO:0000256" key="2">
    <source>
        <dbReference type="SAM" id="Phobius"/>
    </source>
</evidence>
<sequence>MAGAMLLVGITGLLLGTAALMRDAAGRGYSPLWFLLPGVGLGYVQENWAEIGWAALLRVLGLALILLGAGLMVARDPLLLSHPQRLFGTPTSATMAGSQHAELNSYIGSEEAILLAIRNDANPHLTGRVNGQHFHYQRVELVDGVLSAQQGEGFIPELEVRVLLPEDPLPVHERKTIYVRPGDEQAPEIHLSWLPAGQELPETRIITGGYRMELHLAPLDRYQLKGFLQLLLPDIERSFLSGEFIAHTNRLRYVDGQVDLRFDHPDTLDYLAEQYLASQFPAGMIRQTELLGTTMRRREGTGTSHVRIALTNGRVEERTLHMERTEVGWVMRPGNVAVVVLEPGETADVRAPQVRRPERRDDTPEVPASITVTFAELGRYRGQQVTVLREAAAPQQQGIVRGLERNRLLLETTLGSGTLEYFVEQPELYGLRLANGQQVLISDGARRPSTDASPAGKNAGESTRGNISGNAGESTDDSALAEPSPYAGLIGRMVRITGHDGRSRTGVLSRVTAAHLTLEVPVGSGTLEYYYRPEEVAALEQVVRP</sequence>
<feature type="compositionally biased region" description="Polar residues" evidence="1">
    <location>
        <begin position="460"/>
        <end position="473"/>
    </location>
</feature>
<evidence type="ECO:0000313" key="4">
    <source>
        <dbReference type="Proteomes" id="UP001165524"/>
    </source>
</evidence>
<gene>
    <name evidence="3" type="ORF">MU846_00315</name>
</gene>
<dbReference type="Proteomes" id="UP001165524">
    <property type="component" value="Unassembled WGS sequence"/>
</dbReference>
<evidence type="ECO:0008006" key="5">
    <source>
        <dbReference type="Google" id="ProtNLM"/>
    </source>
</evidence>
<accession>A0ABT0E2V8</accession>
<dbReference type="EMBL" id="JALKII010000001">
    <property type="protein sequence ID" value="MCK0536150.1"/>
    <property type="molecule type" value="Genomic_DNA"/>
</dbReference>
<organism evidence="3 4">
    <name type="scientific">Alcanivorax quisquiliarum</name>
    <dbReference type="NCBI Taxonomy" id="2933565"/>
    <lineage>
        <taxon>Bacteria</taxon>
        <taxon>Pseudomonadati</taxon>
        <taxon>Pseudomonadota</taxon>
        <taxon>Gammaproteobacteria</taxon>
        <taxon>Oceanospirillales</taxon>
        <taxon>Alcanivoracaceae</taxon>
        <taxon>Alcanivorax</taxon>
    </lineage>
</organism>
<comment type="caution">
    <text evidence="3">The sequence shown here is derived from an EMBL/GenBank/DDBJ whole genome shotgun (WGS) entry which is preliminary data.</text>
</comment>
<keyword evidence="2" id="KW-0812">Transmembrane</keyword>
<keyword evidence="2" id="KW-1133">Transmembrane helix</keyword>